<proteinExistence type="predicted"/>
<reference evidence="9 10" key="1">
    <citation type="submission" date="2016-05" db="EMBL/GenBank/DDBJ databases">
        <title>Genomic Taxonomy of the Vibrionaceae.</title>
        <authorList>
            <person name="Gomez-Gil B."/>
            <person name="Enciso-Ibarra J."/>
        </authorList>
    </citation>
    <scope>NUCLEOTIDE SEQUENCE [LARGE SCALE GENOMIC DNA]</scope>
    <source>
        <strain evidence="9 10">CAIM 1920</strain>
    </source>
</reference>
<dbReference type="InterPro" id="IPR011006">
    <property type="entry name" value="CheY-like_superfamily"/>
</dbReference>
<dbReference type="Gene3D" id="3.30.450.20">
    <property type="entry name" value="PAS domain"/>
    <property type="match status" value="2"/>
</dbReference>
<feature type="transmembrane region" description="Helical" evidence="4">
    <location>
        <begin position="20"/>
        <end position="45"/>
    </location>
</feature>
<dbReference type="PROSITE" id="PS50113">
    <property type="entry name" value="PAC"/>
    <property type="match status" value="1"/>
</dbReference>
<dbReference type="Gene3D" id="3.40.50.2300">
    <property type="match status" value="1"/>
</dbReference>
<organism evidence="9 10">
    <name type="scientific">Veronia pacifica</name>
    <dbReference type="NCBI Taxonomy" id="1080227"/>
    <lineage>
        <taxon>Bacteria</taxon>
        <taxon>Pseudomonadati</taxon>
        <taxon>Pseudomonadota</taxon>
        <taxon>Gammaproteobacteria</taxon>
        <taxon>Vibrionales</taxon>
        <taxon>Vibrionaceae</taxon>
        <taxon>Veronia</taxon>
    </lineage>
</organism>
<dbReference type="Pfam" id="PF00512">
    <property type="entry name" value="HisKA"/>
    <property type="match status" value="1"/>
</dbReference>
<keyword evidence="10" id="KW-1185">Reference proteome</keyword>
<gene>
    <name evidence="9" type="ORF">A8L45_20970</name>
</gene>
<feature type="domain" description="PAS" evidence="7">
    <location>
        <begin position="395"/>
        <end position="471"/>
    </location>
</feature>
<dbReference type="SMART" id="SM00086">
    <property type="entry name" value="PAC"/>
    <property type="match status" value="2"/>
</dbReference>
<feature type="domain" description="Histidine kinase" evidence="5">
    <location>
        <begin position="543"/>
        <end position="740"/>
    </location>
</feature>
<dbReference type="STRING" id="1080227.A8L45_20970"/>
<sequence length="1100" mass="123300">MITLDTFLDFYRAALSPTLALVPLIDPWLMLTAFFCGFINLSLALHFRPMLGAGETFFALPSYVITGLVFAVGIWCTQSVALVALTPPGASLSWPTLVVSFAPALLGGVLFMRRSALPESATGLSFRFLFLLAILLGTLIVSLVSLPSQGFSLQHQPRILLCVFAALAFAMFSLLLTGHHVRWKLIPMTRALIAGTCLALSVVTLNLAAGQCLVISGSQSNAITPELDRIQSVTFLLAVTVVTYVAALAACLHVNARGHHRALKKYTEKLEKTLNALQEALITTGKQGSIISFSQTADVLFGWTSEEVIGRNIRMLISDESRHLHDEQMKRFTEYSTDCTTQGSTLELVALKKNGESFPARISFELTMLDGESLFVFSISDISEQQQINQSLRENAKQYRTLISNLPALTFREMARGKRQLVYVSDAAKQLTGFTASSLTGEHGGQSFIDHLHQDDVQEYLRGREELIRQCCQYELEYRFIGRDGQERWFLELGNSYRIQDGTVWIDGLILDITERKQKALTMVEKVAQAERLTESKSAFLHNMGTEFRTPLNAMLGLTEIMLASEQSSEQRKHLEVILRSGNTLLTLVNDAVEAARFESQTVSLDITEFSLLPLCRQIEFIACETALTERPDILLCHSSRLAENYLGDARRIKQLFHNMVTNTLSARPSAALRLHVYPWQQGIRFAVSAHSSVELSEQKGGKFMTSKVMSHLVELMDGFLWYDEKKNVSVMYVDLPLAPSGQVKEVKHADKYRHLLTPADIVVIDPLQRNQREISQQIIKKGASVTTFPDLPQALKAMENRMPDIVLVDAYLSDLPSLKRVFSNNDKGENTFSMPIIVGLTVSADPSTLSSWNTRGVDAVISKPIEPQDLVAELEKIADQTQANHKVTPIPTRQDDLFKPLFNSHLALEHWQTKSLYAQVIEGYWFRYRNIDDLASHLAAHSDKTQSRIERARASALCMGFERFDLLLERAQDAHRYSRNDVFSQTLEQLSDCLDASFEKACSFVGIRPFENKEQKPVPSKETVLREAGPFVIALSKGQLDESCYRKLIPDLVQLTDPSELVHIIRSLENFDFEDARQRFEILLERLSSTPDPRSSYGV</sequence>
<evidence type="ECO:0000256" key="2">
    <source>
        <dbReference type="ARBA" id="ARBA00012438"/>
    </source>
</evidence>
<dbReference type="InterPro" id="IPR001789">
    <property type="entry name" value="Sig_transdc_resp-reg_receiver"/>
</dbReference>
<accession>A0A1C3EAA6</accession>
<dbReference type="Pfam" id="PF13426">
    <property type="entry name" value="PAS_9"/>
    <property type="match status" value="1"/>
</dbReference>
<dbReference type="Pfam" id="PF00072">
    <property type="entry name" value="Response_reg"/>
    <property type="match status" value="1"/>
</dbReference>
<dbReference type="InterPro" id="IPR013655">
    <property type="entry name" value="PAS_fold_3"/>
</dbReference>
<keyword evidence="4" id="KW-0812">Transmembrane</keyword>
<dbReference type="SMART" id="SM00388">
    <property type="entry name" value="HisKA"/>
    <property type="match status" value="1"/>
</dbReference>
<dbReference type="InterPro" id="IPR005467">
    <property type="entry name" value="His_kinase_dom"/>
</dbReference>
<dbReference type="GO" id="GO:0051740">
    <property type="term" value="F:ethylene binding"/>
    <property type="evidence" value="ECO:0007669"/>
    <property type="project" value="TreeGrafter"/>
</dbReference>
<dbReference type="SUPFAM" id="SSF47384">
    <property type="entry name" value="Homodimeric domain of signal transducing histidine kinase"/>
    <property type="match status" value="1"/>
</dbReference>
<name>A0A1C3EAA6_9GAMM</name>
<feature type="modified residue" description="4-aspartylphosphate" evidence="3">
    <location>
        <position position="810"/>
    </location>
</feature>
<comment type="catalytic activity">
    <reaction evidence="1">
        <text>ATP + protein L-histidine = ADP + protein N-phospho-L-histidine.</text>
        <dbReference type="EC" id="2.7.13.3"/>
    </reaction>
</comment>
<dbReference type="GO" id="GO:0000155">
    <property type="term" value="F:phosphorelay sensor kinase activity"/>
    <property type="evidence" value="ECO:0007669"/>
    <property type="project" value="InterPro"/>
</dbReference>
<dbReference type="GO" id="GO:0046872">
    <property type="term" value="F:metal ion binding"/>
    <property type="evidence" value="ECO:0007669"/>
    <property type="project" value="UniProtKB-KW"/>
</dbReference>
<dbReference type="RefSeq" id="WP_068905311.1">
    <property type="nucleotide sequence ID" value="NZ_JBHUIF010000006.1"/>
</dbReference>
<dbReference type="InterPro" id="IPR036097">
    <property type="entry name" value="HisK_dim/P_sf"/>
</dbReference>
<dbReference type="PANTHER" id="PTHR24423:SF631">
    <property type="entry name" value="ETHYLENE RECEPTOR"/>
    <property type="match status" value="1"/>
</dbReference>
<comment type="caution">
    <text evidence="9">The sequence shown here is derived from an EMBL/GenBank/DDBJ whole genome shotgun (WGS) entry which is preliminary data.</text>
</comment>
<dbReference type="CDD" id="cd00130">
    <property type="entry name" value="PAS"/>
    <property type="match status" value="2"/>
</dbReference>
<dbReference type="Proteomes" id="UP000094936">
    <property type="component" value="Unassembled WGS sequence"/>
</dbReference>
<dbReference type="InterPro" id="IPR001610">
    <property type="entry name" value="PAC"/>
</dbReference>
<evidence type="ECO:0000259" key="6">
    <source>
        <dbReference type="PROSITE" id="PS50110"/>
    </source>
</evidence>
<evidence type="ECO:0000313" key="9">
    <source>
        <dbReference type="EMBL" id="ODA30175.1"/>
    </source>
</evidence>
<dbReference type="CDD" id="cd00156">
    <property type="entry name" value="REC"/>
    <property type="match status" value="1"/>
</dbReference>
<dbReference type="Pfam" id="PF08447">
    <property type="entry name" value="PAS_3"/>
    <property type="match status" value="1"/>
</dbReference>
<dbReference type="AlphaFoldDB" id="A0A1C3EAA6"/>
<dbReference type="InterPro" id="IPR035965">
    <property type="entry name" value="PAS-like_dom_sf"/>
</dbReference>
<dbReference type="PROSITE" id="PS50109">
    <property type="entry name" value="HIS_KIN"/>
    <property type="match status" value="1"/>
</dbReference>
<evidence type="ECO:0000259" key="5">
    <source>
        <dbReference type="PROSITE" id="PS50109"/>
    </source>
</evidence>
<dbReference type="SMART" id="SM00448">
    <property type="entry name" value="REC"/>
    <property type="match status" value="1"/>
</dbReference>
<feature type="transmembrane region" description="Helical" evidence="4">
    <location>
        <begin position="191"/>
        <end position="216"/>
    </location>
</feature>
<feature type="transmembrane region" description="Helical" evidence="4">
    <location>
        <begin position="236"/>
        <end position="256"/>
    </location>
</feature>
<evidence type="ECO:0000256" key="1">
    <source>
        <dbReference type="ARBA" id="ARBA00000085"/>
    </source>
</evidence>
<protein>
    <recommendedName>
        <fullName evidence="2">histidine kinase</fullName>
        <ecNumber evidence="2">2.7.13.3</ecNumber>
    </recommendedName>
</protein>
<dbReference type="SUPFAM" id="SSF55785">
    <property type="entry name" value="PYP-like sensor domain (PAS domain)"/>
    <property type="match status" value="2"/>
</dbReference>
<dbReference type="GO" id="GO:0038199">
    <property type="term" value="F:ethylene receptor activity"/>
    <property type="evidence" value="ECO:0007669"/>
    <property type="project" value="TreeGrafter"/>
</dbReference>
<evidence type="ECO:0000256" key="3">
    <source>
        <dbReference type="PROSITE-ProRule" id="PRU00169"/>
    </source>
</evidence>
<dbReference type="InterPro" id="IPR003661">
    <property type="entry name" value="HisK_dim/P_dom"/>
</dbReference>
<dbReference type="EMBL" id="LYBM01000057">
    <property type="protein sequence ID" value="ODA30175.1"/>
    <property type="molecule type" value="Genomic_DNA"/>
</dbReference>
<dbReference type="InterPro" id="IPR000700">
    <property type="entry name" value="PAS-assoc_C"/>
</dbReference>
<evidence type="ECO:0000259" key="7">
    <source>
        <dbReference type="PROSITE" id="PS50112"/>
    </source>
</evidence>
<feature type="domain" description="PAS" evidence="7">
    <location>
        <begin position="266"/>
        <end position="336"/>
    </location>
</feature>
<dbReference type="InterPro" id="IPR000014">
    <property type="entry name" value="PAS"/>
</dbReference>
<dbReference type="OrthoDB" id="9810730at2"/>
<dbReference type="Gene3D" id="1.10.287.130">
    <property type="match status" value="1"/>
</dbReference>
<feature type="domain" description="Response regulatory" evidence="6">
    <location>
        <begin position="761"/>
        <end position="879"/>
    </location>
</feature>
<dbReference type="SUPFAM" id="SSF52172">
    <property type="entry name" value="CheY-like"/>
    <property type="match status" value="1"/>
</dbReference>
<dbReference type="GO" id="GO:0005524">
    <property type="term" value="F:ATP binding"/>
    <property type="evidence" value="ECO:0007669"/>
    <property type="project" value="UniProtKB-KW"/>
</dbReference>
<feature type="transmembrane region" description="Helical" evidence="4">
    <location>
        <begin position="124"/>
        <end position="146"/>
    </location>
</feature>
<keyword evidence="4" id="KW-1133">Transmembrane helix</keyword>
<evidence type="ECO:0000256" key="4">
    <source>
        <dbReference type="SAM" id="Phobius"/>
    </source>
</evidence>
<dbReference type="SMART" id="SM00091">
    <property type="entry name" value="PAS"/>
    <property type="match status" value="2"/>
</dbReference>
<feature type="transmembrane region" description="Helical" evidence="4">
    <location>
        <begin position="158"/>
        <end position="179"/>
    </location>
</feature>
<dbReference type="PROSITE" id="PS50110">
    <property type="entry name" value="RESPONSE_REGULATORY"/>
    <property type="match status" value="1"/>
</dbReference>
<keyword evidence="4" id="KW-0472">Membrane</keyword>
<keyword evidence="3" id="KW-0597">Phosphoprotein</keyword>
<dbReference type="NCBIfam" id="TIGR00229">
    <property type="entry name" value="sensory_box"/>
    <property type="match status" value="2"/>
</dbReference>
<feature type="transmembrane region" description="Helical" evidence="4">
    <location>
        <begin position="92"/>
        <end position="112"/>
    </location>
</feature>
<evidence type="ECO:0000313" key="10">
    <source>
        <dbReference type="Proteomes" id="UP000094936"/>
    </source>
</evidence>
<feature type="domain" description="PAC" evidence="8">
    <location>
        <begin position="474"/>
        <end position="525"/>
    </location>
</feature>
<dbReference type="EC" id="2.7.13.3" evidence="2"/>
<dbReference type="PROSITE" id="PS50112">
    <property type="entry name" value="PAS"/>
    <property type="match status" value="2"/>
</dbReference>
<evidence type="ECO:0000259" key="8">
    <source>
        <dbReference type="PROSITE" id="PS50113"/>
    </source>
</evidence>
<feature type="transmembrane region" description="Helical" evidence="4">
    <location>
        <begin position="57"/>
        <end position="86"/>
    </location>
</feature>
<dbReference type="PANTHER" id="PTHR24423">
    <property type="entry name" value="TWO-COMPONENT SENSOR HISTIDINE KINASE"/>
    <property type="match status" value="1"/>
</dbReference>
<dbReference type="CDD" id="cd00082">
    <property type="entry name" value="HisKA"/>
    <property type="match status" value="1"/>
</dbReference>